<dbReference type="PANTHER" id="PTHR12995">
    <property type="entry name" value="FI21814P1"/>
    <property type="match status" value="1"/>
</dbReference>
<dbReference type="AlphaFoldDB" id="A0AAV2TUJ4"/>
<feature type="transmembrane region" description="Helical" evidence="6">
    <location>
        <begin position="156"/>
        <end position="176"/>
    </location>
</feature>
<feature type="transmembrane region" description="Helical" evidence="6">
    <location>
        <begin position="443"/>
        <end position="462"/>
    </location>
</feature>
<gene>
    <name evidence="7" type="ORF">CDAUBV1_LOCUS16051</name>
</gene>
<evidence type="ECO:0000256" key="1">
    <source>
        <dbReference type="ARBA" id="ARBA00004141"/>
    </source>
</evidence>
<feature type="transmembrane region" description="Helical" evidence="6">
    <location>
        <begin position="308"/>
        <end position="328"/>
    </location>
</feature>
<protein>
    <recommendedName>
        <fullName evidence="9">Transmembrane protein 39A</fullName>
    </recommendedName>
</protein>
<feature type="transmembrane region" description="Helical" evidence="6">
    <location>
        <begin position="124"/>
        <end position="144"/>
    </location>
</feature>
<evidence type="ECO:0000256" key="3">
    <source>
        <dbReference type="ARBA" id="ARBA00022692"/>
    </source>
</evidence>
<evidence type="ECO:0000256" key="2">
    <source>
        <dbReference type="ARBA" id="ARBA00010737"/>
    </source>
</evidence>
<evidence type="ECO:0000313" key="7">
    <source>
        <dbReference type="EMBL" id="CAL5140756.1"/>
    </source>
</evidence>
<comment type="subcellular location">
    <subcellularLocation>
        <location evidence="1">Membrane</location>
        <topology evidence="1">Multi-pass membrane protein</topology>
    </subcellularLocation>
</comment>
<keyword evidence="3 6" id="KW-0812">Transmembrane</keyword>
<keyword evidence="4 6" id="KW-1133">Transmembrane helix</keyword>
<evidence type="ECO:0000256" key="4">
    <source>
        <dbReference type="ARBA" id="ARBA00022989"/>
    </source>
</evidence>
<proteinExistence type="inferred from homology"/>
<accession>A0AAV2TUJ4</accession>
<feature type="transmembrane region" description="Helical" evidence="6">
    <location>
        <begin position="89"/>
        <end position="112"/>
    </location>
</feature>
<comment type="similarity">
    <text evidence="2">Belongs to the TMEM39 family.</text>
</comment>
<feature type="transmembrane region" description="Helical" evidence="6">
    <location>
        <begin position="468"/>
        <end position="486"/>
    </location>
</feature>
<dbReference type="Pfam" id="PF10271">
    <property type="entry name" value="Tmp39"/>
    <property type="match status" value="2"/>
</dbReference>
<dbReference type="InterPro" id="IPR019397">
    <property type="entry name" value="Uncharacterised_TMEM39"/>
</dbReference>
<evidence type="ECO:0000313" key="8">
    <source>
        <dbReference type="Proteomes" id="UP001497525"/>
    </source>
</evidence>
<name>A0AAV2TUJ4_CALDB</name>
<feature type="transmembrane region" description="Helical" evidence="6">
    <location>
        <begin position="48"/>
        <end position="69"/>
    </location>
</feature>
<evidence type="ECO:0000256" key="6">
    <source>
        <dbReference type="SAM" id="Phobius"/>
    </source>
</evidence>
<evidence type="ECO:0000256" key="5">
    <source>
        <dbReference type="ARBA" id="ARBA00023136"/>
    </source>
</evidence>
<dbReference type="GO" id="GO:0016020">
    <property type="term" value="C:membrane"/>
    <property type="evidence" value="ECO:0007669"/>
    <property type="project" value="UniProtKB-SubCell"/>
</dbReference>
<organism evidence="7 8">
    <name type="scientific">Calicophoron daubneyi</name>
    <name type="common">Rumen fluke</name>
    <name type="synonym">Paramphistomum daubneyi</name>
    <dbReference type="NCBI Taxonomy" id="300641"/>
    <lineage>
        <taxon>Eukaryota</taxon>
        <taxon>Metazoa</taxon>
        <taxon>Spiralia</taxon>
        <taxon>Lophotrochozoa</taxon>
        <taxon>Platyhelminthes</taxon>
        <taxon>Trematoda</taxon>
        <taxon>Digenea</taxon>
        <taxon>Plagiorchiida</taxon>
        <taxon>Pronocephalata</taxon>
        <taxon>Paramphistomoidea</taxon>
        <taxon>Paramphistomidae</taxon>
        <taxon>Calicophoron</taxon>
    </lineage>
</organism>
<feature type="transmembrane region" description="Helical" evidence="6">
    <location>
        <begin position="340"/>
        <end position="359"/>
    </location>
</feature>
<dbReference type="EMBL" id="CAXLJL010000778">
    <property type="protein sequence ID" value="CAL5140756.1"/>
    <property type="molecule type" value="Genomic_DNA"/>
</dbReference>
<keyword evidence="5 6" id="KW-0472">Membrane</keyword>
<dbReference type="Proteomes" id="UP001497525">
    <property type="component" value="Unassembled WGS sequence"/>
</dbReference>
<reference evidence="7" key="1">
    <citation type="submission" date="2024-06" db="EMBL/GenBank/DDBJ databases">
        <authorList>
            <person name="Liu X."/>
            <person name="Lenzi L."/>
            <person name="Haldenby T S."/>
            <person name="Uol C."/>
        </authorList>
    </citation>
    <scope>NUCLEOTIDE SEQUENCE</scope>
</reference>
<dbReference type="PANTHER" id="PTHR12995:SF4">
    <property type="entry name" value="FI21814P1"/>
    <property type="match status" value="1"/>
</dbReference>
<evidence type="ECO:0008006" key="9">
    <source>
        <dbReference type="Google" id="ProtNLM"/>
    </source>
</evidence>
<sequence>MAIGRRSGGRLTTAATTSKTQEAPTLVVPDCPPVKHTTFPVIPYPSNILLCVFYIGLCFVATFIQYLNLYKTVWWIPNSPHSYAIDFDAIDYNVVLHILILGSTPYMYQFLLLGISGVFPSHPLFRSLFGLPMFGFWLYLAVSTAMRIDLSYCTPGSRICSFLLLIYIPVVALLVYHSDVAIGFCKKLCGGVAPCSPKRTKKTHLATVSTPLSKMMRLTSGLMWILADWPALTPSSSLFPVRYVTVPANVGSTSECAQSLFPSAHYGVDQGSKSAVLLRHQCLTTSAEHIRDEVEAYRRDFNARFTDVMFGTFYVAYYSCALPVFFLKPPSLLYDLPWCIQHAVLTAVAAFLFNCYRYLPCDHLDMFHRSALHLGAWENYDVRTGPGQSISWSSIQIYPPGMIVRHVRGLFRSVGLNNAAEPGNFLHSRFYKLFYSPLRIGRFLLYLSLGAFLYPLVSLYWVFEWYKLLGFAAMEIFNTCNLYLYVRSYTILRKIYADEINTLSDEALVAGTPIGSNRSVTATTS</sequence>
<comment type="caution">
    <text evidence="7">The sequence shown here is derived from an EMBL/GenBank/DDBJ whole genome shotgun (WGS) entry which is preliminary data.</text>
</comment>